<comment type="caution">
    <text evidence="7">The sequence shown here is derived from an EMBL/GenBank/DDBJ whole genome shotgun (WGS) entry which is preliminary data.</text>
</comment>
<evidence type="ECO:0000256" key="5">
    <source>
        <dbReference type="ARBA" id="ARBA00031954"/>
    </source>
</evidence>
<comment type="subunit">
    <text evidence="6">Component of the Mediator complex.</text>
</comment>
<evidence type="ECO:0000256" key="1">
    <source>
        <dbReference type="ARBA" id="ARBA00004123"/>
    </source>
</evidence>
<keyword evidence="4 6" id="KW-0539">Nucleus</keyword>
<proteinExistence type="inferred from homology"/>
<comment type="subcellular location">
    <subcellularLocation>
        <location evidence="1 6">Nucleus</location>
    </subcellularLocation>
</comment>
<dbReference type="GO" id="GO:0003713">
    <property type="term" value="F:transcription coactivator activity"/>
    <property type="evidence" value="ECO:0007669"/>
    <property type="project" value="TreeGrafter"/>
</dbReference>
<evidence type="ECO:0000256" key="3">
    <source>
        <dbReference type="ARBA" id="ARBA00019690"/>
    </source>
</evidence>
<reference evidence="7" key="1">
    <citation type="submission" date="2023-10" db="EMBL/GenBank/DDBJ databases">
        <title>Genome assembly of Pristionchus species.</title>
        <authorList>
            <person name="Yoshida K."/>
            <person name="Sommer R.J."/>
        </authorList>
    </citation>
    <scope>NUCLEOTIDE SEQUENCE</scope>
    <source>
        <strain evidence="7">RS0144</strain>
    </source>
</reference>
<protein>
    <recommendedName>
        <fullName evidence="3 6">Mediator of RNA polymerase II transcription subunit 20</fullName>
    </recommendedName>
    <alternativeName>
        <fullName evidence="5 6">Mediator complex subunit 20</fullName>
    </alternativeName>
</protein>
<keyword evidence="8" id="KW-1185">Reference proteome</keyword>
<evidence type="ECO:0000256" key="6">
    <source>
        <dbReference type="RuleBase" id="RU364152"/>
    </source>
</evidence>
<name>A0AAV5TN52_9BILA</name>
<dbReference type="InterPro" id="IPR013921">
    <property type="entry name" value="Mediator_Med20"/>
</dbReference>
<sequence>RMGVAWVLELFDTLPITIETKLIVAGAELVGVYSVDSTPYKPSEQGISHFYLLHHSQYPQSAFSIAHQDTYKTSPRASHDRGFDLILQKLNVGLQADTAGKFEVAGNELKLQDFRVRIGLATQNTYPKGVVVEVEYGPSSVVTQAMPVLTEFIEHFFPECLDSKPEVLKKTSPEPYTALETLYQYSMLFSVMRKRSS</sequence>
<comment type="similarity">
    <text evidence="2 6">Belongs to the Mediator complex subunit 20 family.</text>
</comment>
<comment type="function">
    <text evidence="6">Component of the Mediator complex, a coactivator involved in the regulated transcription of nearly all RNA polymerase II-dependent genes. Mediator functions as a bridge to convey information from gene-specific regulatory proteins to the basal RNA polymerase II transcription machinery. Mediator is recruited to promoters by direct interactions with regulatory proteins and serves as a scaffold for the assembly of a functional preinitiation complex with RNA polymerase II and the general transcription factors.</text>
</comment>
<dbReference type="Pfam" id="PF08612">
    <property type="entry name" value="Med20"/>
    <property type="match status" value="1"/>
</dbReference>
<evidence type="ECO:0000256" key="2">
    <source>
        <dbReference type="ARBA" id="ARBA00010743"/>
    </source>
</evidence>
<feature type="non-terminal residue" evidence="7">
    <location>
        <position position="1"/>
    </location>
</feature>
<gene>
    <name evidence="6" type="primary">MED20</name>
    <name evidence="7" type="ORF">PENTCL1PPCAC_17894</name>
</gene>
<evidence type="ECO:0000256" key="4">
    <source>
        <dbReference type="ARBA" id="ARBA00023242"/>
    </source>
</evidence>
<evidence type="ECO:0000313" key="7">
    <source>
        <dbReference type="EMBL" id="GMS95719.1"/>
    </source>
</evidence>
<dbReference type="GO" id="GO:0016592">
    <property type="term" value="C:mediator complex"/>
    <property type="evidence" value="ECO:0007669"/>
    <property type="project" value="InterPro"/>
</dbReference>
<dbReference type="GO" id="GO:0006357">
    <property type="term" value="P:regulation of transcription by RNA polymerase II"/>
    <property type="evidence" value="ECO:0007669"/>
    <property type="project" value="InterPro"/>
</dbReference>
<dbReference type="PANTHER" id="PTHR12465">
    <property type="entry name" value="UBIQUITIN SPECIFIC PROTEASE HOMOLOG 49"/>
    <property type="match status" value="1"/>
</dbReference>
<dbReference type="EMBL" id="BTSX01000004">
    <property type="protein sequence ID" value="GMS95719.1"/>
    <property type="molecule type" value="Genomic_DNA"/>
</dbReference>
<keyword evidence="6" id="KW-0010">Activator</keyword>
<keyword evidence="6" id="KW-0805">Transcription regulation</keyword>
<dbReference type="PANTHER" id="PTHR12465:SF0">
    <property type="entry name" value="MEDIATOR OF RNA POLYMERASE II TRANSCRIPTION SUBUNIT 20"/>
    <property type="match status" value="1"/>
</dbReference>
<evidence type="ECO:0000313" key="8">
    <source>
        <dbReference type="Proteomes" id="UP001432027"/>
    </source>
</evidence>
<accession>A0AAV5TN52</accession>
<organism evidence="7 8">
    <name type="scientific">Pristionchus entomophagus</name>
    <dbReference type="NCBI Taxonomy" id="358040"/>
    <lineage>
        <taxon>Eukaryota</taxon>
        <taxon>Metazoa</taxon>
        <taxon>Ecdysozoa</taxon>
        <taxon>Nematoda</taxon>
        <taxon>Chromadorea</taxon>
        <taxon>Rhabditida</taxon>
        <taxon>Rhabditina</taxon>
        <taxon>Diplogasteromorpha</taxon>
        <taxon>Diplogasteroidea</taxon>
        <taxon>Neodiplogasteridae</taxon>
        <taxon>Pristionchus</taxon>
    </lineage>
</organism>
<keyword evidence="6" id="KW-0804">Transcription</keyword>
<dbReference type="Proteomes" id="UP001432027">
    <property type="component" value="Unassembled WGS sequence"/>
</dbReference>
<dbReference type="AlphaFoldDB" id="A0AAV5TN52"/>